<reference evidence="2" key="1">
    <citation type="journal article" date="2018" name="Nat. Microbiol.">
        <title>Leveraging single-cell genomics to expand the fungal tree of life.</title>
        <authorList>
            <person name="Ahrendt S.R."/>
            <person name="Quandt C.A."/>
            <person name="Ciobanu D."/>
            <person name="Clum A."/>
            <person name="Salamov A."/>
            <person name="Andreopoulos B."/>
            <person name="Cheng J.F."/>
            <person name="Woyke T."/>
            <person name="Pelin A."/>
            <person name="Henrissat B."/>
            <person name="Reynolds N.K."/>
            <person name="Benny G.L."/>
            <person name="Smith M.E."/>
            <person name="James T.Y."/>
            <person name="Grigoriev I.V."/>
        </authorList>
    </citation>
    <scope>NUCLEOTIDE SEQUENCE [LARGE SCALE GENOMIC DNA]</scope>
</reference>
<protein>
    <submittedName>
        <fullName evidence="1">Uncharacterized protein</fullName>
    </submittedName>
</protein>
<name>A0A4P9WGL8_9FUNG</name>
<evidence type="ECO:0000313" key="2">
    <source>
        <dbReference type="Proteomes" id="UP000269721"/>
    </source>
</evidence>
<organism evidence="1 2">
    <name type="scientific">Blyttiomyces helicus</name>
    <dbReference type="NCBI Taxonomy" id="388810"/>
    <lineage>
        <taxon>Eukaryota</taxon>
        <taxon>Fungi</taxon>
        <taxon>Fungi incertae sedis</taxon>
        <taxon>Chytridiomycota</taxon>
        <taxon>Chytridiomycota incertae sedis</taxon>
        <taxon>Chytridiomycetes</taxon>
        <taxon>Chytridiomycetes incertae sedis</taxon>
        <taxon>Blyttiomyces</taxon>
    </lineage>
</organism>
<proteinExistence type="predicted"/>
<gene>
    <name evidence="1" type="ORF">BDK51DRAFT_38666</name>
</gene>
<keyword evidence="2" id="KW-1185">Reference proteome</keyword>
<evidence type="ECO:0000313" key="1">
    <source>
        <dbReference type="EMBL" id="RKO91055.1"/>
    </source>
</evidence>
<dbReference type="EMBL" id="KZ995253">
    <property type="protein sequence ID" value="RKO91055.1"/>
    <property type="molecule type" value="Genomic_DNA"/>
</dbReference>
<accession>A0A4P9WGL8</accession>
<dbReference type="Proteomes" id="UP000269721">
    <property type="component" value="Unassembled WGS sequence"/>
</dbReference>
<dbReference type="AlphaFoldDB" id="A0A4P9WGL8"/>
<sequence>MSTVSFKTIVPDVYSVTISVSGPVEATTLSISSMLEATSSSIASTTISGGVGISKVCFRWRVLLLSAPLDSLGAGSAALTSQSLALTSTQDASSSIVRDGLIIDGGVATATSFFLGSAINCSGGLLNSSFVDVTSAADSTGLETGTMITSGGSSICKSLYLGGTWNFLGAVNFSGTVMCLSTLTYSVEVHGGATITQNLTVGGQITLNSVNMWGTLINRNTVDAMSSTSVSAIFSGGVGVGMQLQDKGNITENGDAISTNPNSTVSMFLLLFPEILRTQHLYIQVEAYQSSEQVRSRAM</sequence>